<protein>
    <submittedName>
        <fullName evidence="2">Toxic anion resistance protein</fullName>
    </submittedName>
</protein>
<evidence type="ECO:0000313" key="3">
    <source>
        <dbReference type="Proteomes" id="UP000626180"/>
    </source>
</evidence>
<keyword evidence="3" id="KW-1185">Reference proteome</keyword>
<sequence>MNLPMISVEHIKTETLPALFLDSDAIGQYGAGASDSSSVDRYSDLMETAAVSKLAGLIGQIVERLADADPRKMAKQPTRLERWTGKGLERQARYYSARKNLEDLIEEAQVHAQRVTDTLKALDNLLVSLQDEAARLRLYIQAAREFLDENPELGLHQQAQWEFDNPLDRLTRKIVNLTTLLSSHDMSVIQMRLTRAQALDMLDRFNETVTVLVPVWRQHTLTLLTTRHMSAEMVAEATRAHKDLLGSLSKSLDGIH</sequence>
<dbReference type="RefSeq" id="WP_196122285.1">
    <property type="nucleotide sequence ID" value="NZ_JADMCD010000014.1"/>
</dbReference>
<evidence type="ECO:0000256" key="1">
    <source>
        <dbReference type="SAM" id="Coils"/>
    </source>
</evidence>
<feature type="coiled-coil region" evidence="1">
    <location>
        <begin position="98"/>
        <end position="132"/>
    </location>
</feature>
<dbReference type="InterPro" id="IPR008863">
    <property type="entry name" value="Toxic_anion-R_TelA"/>
</dbReference>
<keyword evidence="1" id="KW-0175">Coiled coil</keyword>
<gene>
    <name evidence="2" type="ORF">IRZ65_21270</name>
</gene>
<dbReference type="EMBL" id="JADMCD010000014">
    <property type="protein sequence ID" value="MBF8643204.1"/>
    <property type="molecule type" value="Genomic_DNA"/>
</dbReference>
<name>A0ABS0FSA5_PSELU</name>
<organism evidence="2 3">
    <name type="scientific">Pseudomonas luteola</name>
    <dbReference type="NCBI Taxonomy" id="47886"/>
    <lineage>
        <taxon>Bacteria</taxon>
        <taxon>Pseudomonadati</taxon>
        <taxon>Pseudomonadota</taxon>
        <taxon>Gammaproteobacteria</taxon>
        <taxon>Pseudomonadales</taxon>
        <taxon>Pseudomonadaceae</taxon>
        <taxon>Pseudomonas</taxon>
    </lineage>
</organism>
<dbReference type="Proteomes" id="UP000626180">
    <property type="component" value="Unassembled WGS sequence"/>
</dbReference>
<proteinExistence type="predicted"/>
<evidence type="ECO:0000313" key="2">
    <source>
        <dbReference type="EMBL" id="MBF8643204.1"/>
    </source>
</evidence>
<reference evidence="2 3" key="1">
    <citation type="submission" date="2020-10" db="EMBL/GenBank/DDBJ databases">
        <title>Genome sequences of Pseudomonas isolates.</title>
        <authorList>
            <person name="Wessels L."/>
            <person name="Reich F."/>
            <person name="Hammerl J."/>
        </authorList>
    </citation>
    <scope>NUCLEOTIDE SEQUENCE [LARGE SCALE GENOMIC DNA]</scope>
    <source>
        <strain evidence="2 3">20-MO00624-0</strain>
    </source>
</reference>
<dbReference type="Pfam" id="PF05816">
    <property type="entry name" value="TelA"/>
    <property type="match status" value="1"/>
</dbReference>
<comment type="caution">
    <text evidence="2">The sequence shown here is derived from an EMBL/GenBank/DDBJ whole genome shotgun (WGS) entry which is preliminary data.</text>
</comment>
<accession>A0ABS0FSA5</accession>